<keyword evidence="2" id="KW-1185">Reference proteome</keyword>
<dbReference type="Proteomes" id="UP000828941">
    <property type="component" value="Chromosome 10"/>
</dbReference>
<evidence type="ECO:0000313" key="2">
    <source>
        <dbReference type="Proteomes" id="UP000828941"/>
    </source>
</evidence>
<organism evidence="1 2">
    <name type="scientific">Bauhinia variegata</name>
    <name type="common">Purple orchid tree</name>
    <name type="synonym">Phanera variegata</name>
    <dbReference type="NCBI Taxonomy" id="167791"/>
    <lineage>
        <taxon>Eukaryota</taxon>
        <taxon>Viridiplantae</taxon>
        <taxon>Streptophyta</taxon>
        <taxon>Embryophyta</taxon>
        <taxon>Tracheophyta</taxon>
        <taxon>Spermatophyta</taxon>
        <taxon>Magnoliopsida</taxon>
        <taxon>eudicotyledons</taxon>
        <taxon>Gunneridae</taxon>
        <taxon>Pentapetalae</taxon>
        <taxon>rosids</taxon>
        <taxon>fabids</taxon>
        <taxon>Fabales</taxon>
        <taxon>Fabaceae</taxon>
        <taxon>Cercidoideae</taxon>
        <taxon>Cercideae</taxon>
        <taxon>Bauhiniinae</taxon>
        <taxon>Bauhinia</taxon>
    </lineage>
</organism>
<accession>A0ACB9LX12</accession>
<protein>
    <submittedName>
        <fullName evidence="1">Uncharacterized protein</fullName>
    </submittedName>
</protein>
<reference evidence="1 2" key="1">
    <citation type="journal article" date="2022" name="DNA Res.">
        <title>Chromosomal-level genome assembly of the orchid tree Bauhinia variegata (Leguminosae; Cercidoideae) supports the allotetraploid origin hypothesis of Bauhinia.</title>
        <authorList>
            <person name="Zhong Y."/>
            <person name="Chen Y."/>
            <person name="Zheng D."/>
            <person name="Pang J."/>
            <person name="Liu Y."/>
            <person name="Luo S."/>
            <person name="Meng S."/>
            <person name="Qian L."/>
            <person name="Wei D."/>
            <person name="Dai S."/>
            <person name="Zhou R."/>
        </authorList>
    </citation>
    <scope>NUCLEOTIDE SEQUENCE [LARGE SCALE GENOMIC DNA]</scope>
    <source>
        <strain evidence="1">BV-YZ2020</strain>
    </source>
</reference>
<gene>
    <name evidence="1" type="ORF">L6164_024182</name>
</gene>
<sequence>MHFGWMGNSCFLFCVNSSSIIHPISVFDLPITWEPIHSATCQFVEASHIRIPRAEIRKITSCVAGPTRNYTGQGRLISSFQFVTNFLVKFNFMCRPIPLFSYF</sequence>
<dbReference type="EMBL" id="CM039435">
    <property type="protein sequence ID" value="KAI4316178.1"/>
    <property type="molecule type" value="Genomic_DNA"/>
</dbReference>
<name>A0ACB9LX12_BAUVA</name>
<evidence type="ECO:0000313" key="1">
    <source>
        <dbReference type="EMBL" id="KAI4316178.1"/>
    </source>
</evidence>
<comment type="caution">
    <text evidence="1">The sequence shown here is derived from an EMBL/GenBank/DDBJ whole genome shotgun (WGS) entry which is preliminary data.</text>
</comment>
<proteinExistence type="predicted"/>